<dbReference type="InterPro" id="IPR002937">
    <property type="entry name" value="Amino_oxidase"/>
</dbReference>
<feature type="binding site" evidence="4">
    <location>
        <begin position="34"/>
        <end position="35"/>
    </location>
    <ligand>
        <name>FAD</name>
        <dbReference type="ChEBI" id="CHEBI:57692"/>
    </ligand>
</feature>
<dbReference type="Pfam" id="PF01593">
    <property type="entry name" value="Amino_oxidase"/>
    <property type="match status" value="1"/>
</dbReference>
<evidence type="ECO:0000313" key="7">
    <source>
        <dbReference type="Proteomes" id="UP000563898"/>
    </source>
</evidence>
<reference evidence="6 7" key="1">
    <citation type="submission" date="2020-04" db="EMBL/GenBank/DDBJ databases">
        <title>MicrobeNet Type strains.</title>
        <authorList>
            <person name="Nicholson A.C."/>
        </authorList>
    </citation>
    <scope>NUCLEOTIDE SEQUENCE [LARGE SCALE GENOMIC DNA]</scope>
    <source>
        <strain evidence="6 7">ATCC BAA-14</strain>
    </source>
</reference>
<evidence type="ECO:0000256" key="3">
    <source>
        <dbReference type="ARBA" id="ARBA00023002"/>
    </source>
</evidence>
<comment type="caution">
    <text evidence="6">The sequence shown here is derived from an EMBL/GenBank/DDBJ whole genome shotgun (WGS) entry which is preliminary data.</text>
</comment>
<evidence type="ECO:0000256" key="1">
    <source>
        <dbReference type="ARBA" id="ARBA00001974"/>
    </source>
</evidence>
<keyword evidence="3" id="KW-0560">Oxidoreductase</keyword>
<name>A0A846WLP2_9ACTN</name>
<evidence type="ECO:0000256" key="2">
    <source>
        <dbReference type="ARBA" id="ARBA00005995"/>
    </source>
</evidence>
<dbReference type="Proteomes" id="UP000563898">
    <property type="component" value="Unassembled WGS sequence"/>
</dbReference>
<dbReference type="SUPFAM" id="SSF54373">
    <property type="entry name" value="FAD-linked reductases, C-terminal domain"/>
    <property type="match status" value="1"/>
</dbReference>
<feature type="binding site" evidence="4">
    <location>
        <position position="15"/>
    </location>
    <ligand>
        <name>FAD</name>
        <dbReference type="ChEBI" id="CHEBI:57692"/>
    </ligand>
</feature>
<dbReference type="PRINTS" id="PR00757">
    <property type="entry name" value="AMINEOXDASEF"/>
</dbReference>
<gene>
    <name evidence="6" type="ORF">HGA05_13120</name>
</gene>
<evidence type="ECO:0000256" key="4">
    <source>
        <dbReference type="PIRSR" id="PIRSR601613-1"/>
    </source>
</evidence>
<dbReference type="Gene3D" id="3.50.50.60">
    <property type="entry name" value="FAD/NAD(P)-binding domain"/>
    <property type="match status" value="1"/>
</dbReference>
<evidence type="ECO:0000259" key="5">
    <source>
        <dbReference type="Pfam" id="PF01593"/>
    </source>
</evidence>
<dbReference type="Gene3D" id="1.10.405.10">
    <property type="entry name" value="Guanine Nucleotide Dissociation Inhibitor, domain 1"/>
    <property type="match status" value="1"/>
</dbReference>
<evidence type="ECO:0000313" key="6">
    <source>
        <dbReference type="EMBL" id="NKY02518.1"/>
    </source>
</evidence>
<dbReference type="SUPFAM" id="SSF51905">
    <property type="entry name" value="FAD/NAD(P)-binding domain"/>
    <property type="match status" value="1"/>
</dbReference>
<comment type="cofactor">
    <cofactor evidence="1">
        <name>FAD</name>
        <dbReference type="ChEBI" id="CHEBI:57692"/>
    </cofactor>
</comment>
<dbReference type="GO" id="GO:0016491">
    <property type="term" value="F:oxidoreductase activity"/>
    <property type="evidence" value="ECO:0007669"/>
    <property type="project" value="UniProtKB-KW"/>
</dbReference>
<dbReference type="PANTHER" id="PTHR43563">
    <property type="entry name" value="AMINE OXIDASE"/>
    <property type="match status" value="1"/>
</dbReference>
<accession>A0A846WLP2</accession>
<dbReference type="EMBL" id="JAAXPC010000007">
    <property type="protein sequence ID" value="NKY02518.1"/>
    <property type="molecule type" value="Genomic_DNA"/>
</dbReference>
<proteinExistence type="inferred from homology"/>
<dbReference type="RefSeq" id="WP_006371560.1">
    <property type="nucleotide sequence ID" value="NZ_JAAXPC010000007.1"/>
</dbReference>
<feature type="binding site" evidence="4">
    <location>
        <position position="402"/>
    </location>
    <ligand>
        <name>FAD</name>
        <dbReference type="ChEBI" id="CHEBI:57692"/>
    </ligand>
</feature>
<dbReference type="InterPro" id="IPR036188">
    <property type="entry name" value="FAD/NAD-bd_sf"/>
</dbReference>
<dbReference type="PANTHER" id="PTHR43563:SF1">
    <property type="entry name" value="AMINE OXIDASE [FLAVIN-CONTAINING] B"/>
    <property type="match status" value="1"/>
</dbReference>
<comment type="similarity">
    <text evidence="2">Belongs to the flavin monoamine oxidase family.</text>
</comment>
<sequence length="433" mass="46005">MSNDVDVVVVGAGLSGLIAARALRRSRAAVLVVEASDRCGGRAYSVTSSLGSRLDLGGQWVGHDHHRLMALADELGATRFTMHTPTMPSIADGSRRIRVTSPSVLAAVFGLAAVSAVRRVRRRQTWATTSVQSWLDRVPGGARRLLEVVAAISWTADPQRFSVRTMMSLIDVQGGLVTMLSTKGGAQDGLVVEGIGYLVDRLVDDLGSAVRTNCVVTGIERSDDRVVVRTASGDIGAREVIVAVPPPVAARITHHPPLPAGRISMEHGTFMGSVYKAIAVYPTPFWRESGDAEMILIDRPGVAVFDTSPPGGPGHLCLLVGGAEAHDLDDLDPEGRRRLLLGRIAGHLGDAIREPVDWHEKAWHLDDHVGGGYIAVPELGAGHDELPMSAQAIGRVHWAGAETASEYPGYLDGAIGAGERAAEEVTRALRTRA</sequence>
<protein>
    <submittedName>
        <fullName evidence="6">FAD-dependent oxidoreductase</fullName>
    </submittedName>
</protein>
<feature type="domain" description="Amine oxidase" evidence="5">
    <location>
        <begin position="14"/>
        <end position="425"/>
    </location>
</feature>
<organism evidence="6 7">
    <name type="scientific">Gordonia polyisoprenivorans</name>
    <dbReference type="NCBI Taxonomy" id="84595"/>
    <lineage>
        <taxon>Bacteria</taxon>
        <taxon>Bacillati</taxon>
        <taxon>Actinomycetota</taxon>
        <taxon>Actinomycetes</taxon>
        <taxon>Mycobacteriales</taxon>
        <taxon>Gordoniaceae</taxon>
        <taxon>Gordonia</taxon>
    </lineage>
</organism>
<dbReference type="AlphaFoldDB" id="A0A846WLP2"/>
<dbReference type="InterPro" id="IPR001613">
    <property type="entry name" value="Flavin_amine_oxidase"/>
</dbReference>
<dbReference type="Gene3D" id="3.90.660.10">
    <property type="match status" value="1"/>
</dbReference>
<dbReference type="InterPro" id="IPR050703">
    <property type="entry name" value="Flavin_MAO"/>
</dbReference>
<feature type="binding site" evidence="4">
    <location>
        <position position="216"/>
    </location>
    <ligand>
        <name>FAD</name>
        <dbReference type="ChEBI" id="CHEBI:57692"/>
    </ligand>
</feature>